<proteinExistence type="predicted"/>
<comment type="caution">
    <text evidence="3">The sequence shown here is derived from an EMBL/GenBank/DDBJ whole genome shotgun (WGS) entry which is preliminary data.</text>
</comment>
<dbReference type="Gene3D" id="3.30.360.10">
    <property type="entry name" value="Dihydrodipicolinate Reductase, domain 2"/>
    <property type="match status" value="1"/>
</dbReference>
<evidence type="ECO:0000313" key="4">
    <source>
        <dbReference type="Proteomes" id="UP000051131"/>
    </source>
</evidence>
<dbReference type="OrthoDB" id="9815825at2"/>
<dbReference type="GO" id="GO:0000166">
    <property type="term" value="F:nucleotide binding"/>
    <property type="evidence" value="ECO:0007669"/>
    <property type="project" value="InterPro"/>
</dbReference>
<dbReference type="SUPFAM" id="SSF51735">
    <property type="entry name" value="NAD(P)-binding Rossmann-fold domains"/>
    <property type="match status" value="1"/>
</dbReference>
<sequence>MKIGVIGLGNIAQKAYLPIYTKIGNQAEFIFATRNDEVRKKLQTQYNLKKIVKTVDELIDEKIEACFIHTTTESHFELAKKCLSNGINVFMDKPASENLAQVKELQQLALKNSKILMIGFNRRFAPMVEKLKKIKKKRIILLQKNRAAATGDIKYMIFDLFIHIVDVAIYLLDDKIVKTESNLIENNGNIEMITVSITTKKTLVNLVMDLNSGANRELYEVTSPEGTYTLENLSRLKIFRDNKSESYYFEDWDNPLYVRGFEQMVTHFIDSVKMSTSSDLRQKNIYLSHKICEEIINNIKIS</sequence>
<dbReference type="Pfam" id="PF01408">
    <property type="entry name" value="GFO_IDH_MocA"/>
    <property type="match status" value="1"/>
</dbReference>
<dbReference type="Proteomes" id="UP000051131">
    <property type="component" value="Unassembled WGS sequence"/>
</dbReference>
<dbReference type="PATRIC" id="fig|1423729.3.peg.111"/>
<dbReference type="PANTHER" id="PTHR43708:SF4">
    <property type="entry name" value="OXIDOREDUCTASE YCEM-RELATED"/>
    <property type="match status" value="1"/>
</dbReference>
<dbReference type="AlphaFoldDB" id="A0A0R2CKV7"/>
<keyword evidence="4" id="KW-1185">Reference proteome</keyword>
<dbReference type="InterPro" id="IPR048477">
    <property type="entry name" value="YceM-like_C"/>
</dbReference>
<organism evidence="3 4">
    <name type="scientific">Liquorilactobacillus cacaonum DSM 21116</name>
    <dbReference type="NCBI Taxonomy" id="1423729"/>
    <lineage>
        <taxon>Bacteria</taxon>
        <taxon>Bacillati</taxon>
        <taxon>Bacillota</taxon>
        <taxon>Bacilli</taxon>
        <taxon>Lactobacillales</taxon>
        <taxon>Lactobacillaceae</taxon>
        <taxon>Liquorilactobacillus</taxon>
    </lineage>
</organism>
<gene>
    <name evidence="3" type="ORF">FC80_GL000108</name>
</gene>
<dbReference type="EMBL" id="AYZE01000008">
    <property type="protein sequence ID" value="KRM91930.1"/>
    <property type="molecule type" value="Genomic_DNA"/>
</dbReference>
<reference evidence="3 4" key="1">
    <citation type="journal article" date="2015" name="Genome Announc.">
        <title>Expanding the biotechnology potential of lactobacilli through comparative genomics of 213 strains and associated genera.</title>
        <authorList>
            <person name="Sun Z."/>
            <person name="Harris H.M."/>
            <person name="McCann A."/>
            <person name="Guo C."/>
            <person name="Argimon S."/>
            <person name="Zhang W."/>
            <person name="Yang X."/>
            <person name="Jeffery I.B."/>
            <person name="Cooney J.C."/>
            <person name="Kagawa T.F."/>
            <person name="Liu W."/>
            <person name="Song Y."/>
            <person name="Salvetti E."/>
            <person name="Wrobel A."/>
            <person name="Rasinkangas P."/>
            <person name="Parkhill J."/>
            <person name="Rea M.C."/>
            <person name="O'Sullivan O."/>
            <person name="Ritari J."/>
            <person name="Douillard F.P."/>
            <person name="Paul Ross R."/>
            <person name="Yang R."/>
            <person name="Briner A.E."/>
            <person name="Felis G.E."/>
            <person name="de Vos W.M."/>
            <person name="Barrangou R."/>
            <person name="Klaenhammer T.R."/>
            <person name="Caufield P.W."/>
            <person name="Cui Y."/>
            <person name="Zhang H."/>
            <person name="O'Toole P.W."/>
        </authorList>
    </citation>
    <scope>NUCLEOTIDE SEQUENCE [LARGE SCALE GENOMIC DNA]</scope>
    <source>
        <strain evidence="3 4">DSM 21116</strain>
    </source>
</reference>
<feature type="domain" description="Gfo/Idh/MocA-like oxidoreductase N-terminal" evidence="1">
    <location>
        <begin position="1"/>
        <end position="120"/>
    </location>
</feature>
<dbReference type="RefSeq" id="WP_057828410.1">
    <property type="nucleotide sequence ID" value="NZ_AYZE01000008.1"/>
</dbReference>
<evidence type="ECO:0000259" key="1">
    <source>
        <dbReference type="Pfam" id="PF01408"/>
    </source>
</evidence>
<dbReference type="InterPro" id="IPR000683">
    <property type="entry name" value="Gfo/Idh/MocA-like_OxRdtase_N"/>
</dbReference>
<feature type="domain" description="YceM-like C-terminal" evidence="2">
    <location>
        <begin position="126"/>
        <end position="238"/>
    </location>
</feature>
<name>A0A0R2CKV7_9LACO</name>
<evidence type="ECO:0000313" key="3">
    <source>
        <dbReference type="EMBL" id="KRM91930.1"/>
    </source>
</evidence>
<protein>
    <submittedName>
        <fullName evidence="3">Oxidoreductase</fullName>
    </submittedName>
</protein>
<dbReference type="Pfam" id="PF21378">
    <property type="entry name" value="YceM-like_C"/>
    <property type="match status" value="1"/>
</dbReference>
<dbReference type="InterPro" id="IPR051317">
    <property type="entry name" value="Gfo/Idh/MocA_oxidoreduct"/>
</dbReference>
<dbReference type="Gene3D" id="3.40.50.720">
    <property type="entry name" value="NAD(P)-binding Rossmann-like Domain"/>
    <property type="match status" value="1"/>
</dbReference>
<dbReference type="PANTHER" id="PTHR43708">
    <property type="entry name" value="CONSERVED EXPRESSED OXIDOREDUCTASE (EUROFUNG)"/>
    <property type="match status" value="1"/>
</dbReference>
<dbReference type="STRING" id="1423729.FC80_GL000108"/>
<evidence type="ECO:0000259" key="2">
    <source>
        <dbReference type="Pfam" id="PF21378"/>
    </source>
</evidence>
<accession>A0A0R2CKV7</accession>
<dbReference type="InterPro" id="IPR036291">
    <property type="entry name" value="NAD(P)-bd_dom_sf"/>
</dbReference>
<dbReference type="SUPFAM" id="SSF55347">
    <property type="entry name" value="Glyceraldehyde-3-phosphate dehydrogenase-like, C-terminal domain"/>
    <property type="match status" value="1"/>
</dbReference>